<dbReference type="Proteomes" id="UP001229421">
    <property type="component" value="Unassembled WGS sequence"/>
</dbReference>
<feature type="region of interest" description="Disordered" evidence="1">
    <location>
        <begin position="1"/>
        <end position="21"/>
    </location>
</feature>
<organism evidence="2 3">
    <name type="scientific">Tagetes erecta</name>
    <name type="common">African marigold</name>
    <dbReference type="NCBI Taxonomy" id="13708"/>
    <lineage>
        <taxon>Eukaryota</taxon>
        <taxon>Viridiplantae</taxon>
        <taxon>Streptophyta</taxon>
        <taxon>Embryophyta</taxon>
        <taxon>Tracheophyta</taxon>
        <taxon>Spermatophyta</taxon>
        <taxon>Magnoliopsida</taxon>
        <taxon>eudicotyledons</taxon>
        <taxon>Gunneridae</taxon>
        <taxon>Pentapetalae</taxon>
        <taxon>asterids</taxon>
        <taxon>campanulids</taxon>
        <taxon>Asterales</taxon>
        <taxon>Asteraceae</taxon>
        <taxon>Asteroideae</taxon>
        <taxon>Heliantheae alliance</taxon>
        <taxon>Tageteae</taxon>
        <taxon>Tagetes</taxon>
    </lineage>
</organism>
<gene>
    <name evidence="2" type="ORF">QVD17_03177</name>
</gene>
<evidence type="ECO:0000313" key="3">
    <source>
        <dbReference type="Proteomes" id="UP001229421"/>
    </source>
</evidence>
<dbReference type="InterPro" id="IPR027417">
    <property type="entry name" value="P-loop_NTPase"/>
</dbReference>
<sequence length="633" mass="71479">MGGGTVSIPSSTTDDDNDNLSIITPPFPHHFTQIHNLWPESLNSETMEVNESVIGEIDANETRMRGVYAQVIKSYDDVKDRVGNIEVEKRKVLSYTPGSWVENVGGLTMSDYNVPKTTTLLLVGPEGSGKSSLVNRISQVFEDDKFAPERAQVAYNSSIWSGTRFLQEYMIPRNSTSFCLFDTCGFFNDLDVNLEMIVHWMTEGVCHGELVNISDILTRTNSSTHQDKFLTCERRRVDFVIIVVNGFSVLKCLESNGADTQYIDMVTEVFSSPSLSFKDQKPAIAITHGDLLSLSERAAVRVCLGNRLGVHPIKQTFDIPDNCEPTTELAIVDLVRFALEHADRNFPRKSRLRRRISNARACNNHNDPTILPWTHLLLLLAVGIFMFTAILHRPHFLKLSLKSVPEPNLEVRNVMEFDQESVLKPDPGIKKVTETDPEILPVPSLEIKKEMEFDQESVPKSDLDMKKAVEFDQESVPESDVGLKKVTELYQESVPESDVEIKKVAEFDQEGVPESDVEMKKVVEFDQEGVPEPDVEMKEAVEFDQESASESDLEIEKVTEFDESHLEIKDFTEIDLGIVPEPILEMKKVIPGSISKSSKKAKKVDAEKTPSRNKKLKKSCFPEIDWKTIRHIW</sequence>
<name>A0AAD8P9S9_TARER</name>
<dbReference type="AlphaFoldDB" id="A0AAD8P9S9"/>
<accession>A0AAD8P9S9</accession>
<dbReference type="Gene3D" id="3.40.50.300">
    <property type="entry name" value="P-loop containing nucleotide triphosphate hydrolases"/>
    <property type="match status" value="1"/>
</dbReference>
<dbReference type="EMBL" id="JAUHHV010000001">
    <property type="protein sequence ID" value="KAK1437386.1"/>
    <property type="molecule type" value="Genomic_DNA"/>
</dbReference>
<protein>
    <recommendedName>
        <fullName evidence="4">G domain-containing protein</fullName>
    </recommendedName>
</protein>
<dbReference type="CDD" id="cd00882">
    <property type="entry name" value="Ras_like_GTPase"/>
    <property type="match status" value="1"/>
</dbReference>
<proteinExistence type="predicted"/>
<evidence type="ECO:0000256" key="1">
    <source>
        <dbReference type="SAM" id="MobiDB-lite"/>
    </source>
</evidence>
<dbReference type="PANTHER" id="PTHR14241">
    <property type="entry name" value="INTERFERON-INDUCED PROTEIN 44"/>
    <property type="match status" value="1"/>
</dbReference>
<dbReference type="PANTHER" id="PTHR14241:SF32">
    <property type="entry name" value="VWFA DOMAIN-CONTAINING PROTEIN-RELATED"/>
    <property type="match status" value="1"/>
</dbReference>
<comment type="caution">
    <text evidence="2">The sequence shown here is derived from an EMBL/GenBank/DDBJ whole genome shotgun (WGS) entry which is preliminary data.</text>
</comment>
<evidence type="ECO:0008006" key="4">
    <source>
        <dbReference type="Google" id="ProtNLM"/>
    </source>
</evidence>
<keyword evidence="3" id="KW-1185">Reference proteome</keyword>
<feature type="region of interest" description="Disordered" evidence="1">
    <location>
        <begin position="594"/>
        <end position="613"/>
    </location>
</feature>
<reference evidence="2" key="1">
    <citation type="journal article" date="2023" name="bioRxiv">
        <title>Improved chromosome-level genome assembly for marigold (Tagetes erecta).</title>
        <authorList>
            <person name="Jiang F."/>
            <person name="Yuan L."/>
            <person name="Wang S."/>
            <person name="Wang H."/>
            <person name="Xu D."/>
            <person name="Wang A."/>
            <person name="Fan W."/>
        </authorList>
    </citation>
    <scope>NUCLEOTIDE SEQUENCE</scope>
    <source>
        <strain evidence="2">WSJ</strain>
        <tissue evidence="2">Leaf</tissue>
    </source>
</reference>
<dbReference type="SUPFAM" id="SSF52540">
    <property type="entry name" value="P-loop containing nucleoside triphosphate hydrolases"/>
    <property type="match status" value="1"/>
</dbReference>
<evidence type="ECO:0000313" key="2">
    <source>
        <dbReference type="EMBL" id="KAK1437386.1"/>
    </source>
</evidence>